<name>A0A6A7Y4L3_9HYPH</name>
<sequence length="100" mass="9799">MMTMNMNGEALALNDAALNTVTGGSLSWFSDIGDELSGWVCDMSRTVSSVGSDILEGGAGEAAAEAGAEGAEAGSCLGPVGAVVGGAVAAGIGYLAYKFF</sequence>
<evidence type="ECO:0000313" key="2">
    <source>
        <dbReference type="Proteomes" id="UP000332515"/>
    </source>
</evidence>
<evidence type="ECO:0000313" key="1">
    <source>
        <dbReference type="EMBL" id="MQT12682.1"/>
    </source>
</evidence>
<protein>
    <submittedName>
        <fullName evidence="1">Uncharacterized protein</fullName>
    </submittedName>
</protein>
<proteinExistence type="predicted"/>
<dbReference type="RefSeq" id="WP_153479920.1">
    <property type="nucleotide sequence ID" value="NZ_VWNA01000001.1"/>
</dbReference>
<dbReference type="Proteomes" id="UP000332515">
    <property type="component" value="Unassembled WGS sequence"/>
</dbReference>
<reference evidence="1 2" key="1">
    <citation type="submission" date="2019-09" db="EMBL/GenBank/DDBJ databases">
        <title>Segnochrobactrum spirostomi gen. nov., sp. nov., isolated from the ciliate Spirostomum cf. yagiui and description of a novel family, Segnochrobactraceae fam. nov. within the order Rhizobiales of the class Alphaproteobacteria.</title>
        <authorList>
            <person name="Akter S."/>
            <person name="Shazib S.U.A."/>
            <person name="Shin M.K."/>
        </authorList>
    </citation>
    <scope>NUCLEOTIDE SEQUENCE [LARGE SCALE GENOMIC DNA]</scope>
    <source>
        <strain evidence="1 2">Sp-1</strain>
    </source>
</reference>
<dbReference type="AlphaFoldDB" id="A0A6A7Y4L3"/>
<comment type="caution">
    <text evidence="1">The sequence shown here is derived from an EMBL/GenBank/DDBJ whole genome shotgun (WGS) entry which is preliminary data.</text>
</comment>
<dbReference type="EMBL" id="VWNA01000001">
    <property type="protein sequence ID" value="MQT12682.1"/>
    <property type="molecule type" value="Genomic_DNA"/>
</dbReference>
<organism evidence="1 2">
    <name type="scientific">Segnochrobactrum spirostomi</name>
    <dbReference type="NCBI Taxonomy" id="2608987"/>
    <lineage>
        <taxon>Bacteria</taxon>
        <taxon>Pseudomonadati</taxon>
        <taxon>Pseudomonadota</taxon>
        <taxon>Alphaproteobacteria</taxon>
        <taxon>Hyphomicrobiales</taxon>
        <taxon>Segnochrobactraceae</taxon>
        <taxon>Segnochrobactrum</taxon>
    </lineage>
</organism>
<keyword evidence="2" id="KW-1185">Reference proteome</keyword>
<gene>
    <name evidence="1" type="ORF">F0357_08445</name>
</gene>
<accession>A0A6A7Y4L3</accession>